<sequence>MSVGANTELSLDWLRWWAYGWSHAHPSWCLQARIGLDAKLCTTVGQIRYSWLSHKLDVMALPAQKPRPALWRLLQLAPEGRQRALDLAVAICGGGESGPTLDDAGHTWCRRMAKALQPGYWMPEGWRHYPPEVAGLLLLKAWVAEPCWEKLRLGFPRTAVEAVERITLPAMPLSRLDAMWEAVSWHVFNVME</sequence>
<accession>A0ABY9EQ55</accession>
<reference evidence="1 2" key="1">
    <citation type="submission" date="2023-02" db="EMBL/GenBank/DDBJ databases">
        <title>Evolution of Hrp T3SS in non-pathogenic Pseudomonas fluorescens.</title>
        <authorList>
            <person name="Liao K."/>
            <person name="Wei H."/>
            <person name="Gu Y."/>
        </authorList>
    </citation>
    <scope>NUCLEOTIDE SEQUENCE [LARGE SCALE GENOMIC DNA]</scope>
    <source>
        <strain evidence="1 2">FP1935</strain>
    </source>
</reference>
<proteinExistence type="predicted"/>
<evidence type="ECO:0000313" key="2">
    <source>
        <dbReference type="Proteomes" id="UP001239418"/>
    </source>
</evidence>
<gene>
    <name evidence="1" type="ORF">PSH97_15010</name>
</gene>
<keyword evidence="2" id="KW-1185">Reference proteome</keyword>
<dbReference type="Proteomes" id="UP001239418">
    <property type="component" value="Chromosome"/>
</dbReference>
<evidence type="ECO:0000313" key="1">
    <source>
        <dbReference type="EMBL" id="WLG82454.1"/>
    </source>
</evidence>
<dbReference type="RefSeq" id="WP_305445591.1">
    <property type="nucleotide sequence ID" value="NZ_CP117454.1"/>
</dbReference>
<evidence type="ECO:0008006" key="3">
    <source>
        <dbReference type="Google" id="ProtNLM"/>
    </source>
</evidence>
<protein>
    <recommendedName>
        <fullName evidence="3">Type III secretion protein</fullName>
    </recommendedName>
</protein>
<organism evidence="1 2">
    <name type="scientific">Pseudomonas cucumis</name>
    <dbReference type="NCBI Taxonomy" id="2954082"/>
    <lineage>
        <taxon>Bacteria</taxon>
        <taxon>Pseudomonadati</taxon>
        <taxon>Pseudomonadota</taxon>
        <taxon>Gammaproteobacteria</taxon>
        <taxon>Pseudomonadales</taxon>
        <taxon>Pseudomonadaceae</taxon>
        <taxon>Pseudomonas</taxon>
    </lineage>
</organism>
<dbReference type="EMBL" id="CP117454">
    <property type="protein sequence ID" value="WLG82454.1"/>
    <property type="molecule type" value="Genomic_DNA"/>
</dbReference>
<name>A0ABY9EQ55_9PSED</name>